<name>A0A481YUF9_9VIRU</name>
<reference evidence="2" key="1">
    <citation type="journal article" date="2019" name="MBio">
        <title>Virus Genomes from Deep Sea Sediments Expand the Ocean Megavirome and Support Independent Origins of Viral Gigantism.</title>
        <authorList>
            <person name="Backstrom D."/>
            <person name="Yutin N."/>
            <person name="Jorgensen S.L."/>
            <person name="Dharamshi J."/>
            <person name="Homa F."/>
            <person name="Zaremba-Niedwiedzka K."/>
            <person name="Spang A."/>
            <person name="Wolf Y.I."/>
            <person name="Koonin E.V."/>
            <person name="Ettema T.J."/>
        </authorList>
    </citation>
    <scope>NUCLEOTIDE SEQUENCE</scope>
</reference>
<proteinExistence type="predicted"/>
<protein>
    <submittedName>
        <fullName evidence="2">Uncharacterized protein</fullName>
    </submittedName>
</protein>
<organism evidence="2">
    <name type="scientific">Marseillevirus LCMAC102</name>
    <dbReference type="NCBI Taxonomy" id="2506603"/>
    <lineage>
        <taxon>Viruses</taxon>
        <taxon>Varidnaviria</taxon>
        <taxon>Bamfordvirae</taxon>
        <taxon>Nucleocytoviricota</taxon>
        <taxon>Megaviricetes</taxon>
        <taxon>Pimascovirales</taxon>
        <taxon>Pimascovirales incertae sedis</taxon>
        <taxon>Marseilleviridae</taxon>
    </lineage>
</organism>
<feature type="region of interest" description="Disordered" evidence="1">
    <location>
        <begin position="196"/>
        <end position="245"/>
    </location>
</feature>
<evidence type="ECO:0000313" key="2">
    <source>
        <dbReference type="EMBL" id="QBK86567.1"/>
    </source>
</evidence>
<sequence length="245" mass="28029">MFSINFIKHLADKLNTTPLKVSKIINSFSDPQQKQLPKKSPDDKHYCERIPRKKSELCGKAAKNSVCEDGETHWYCGTEKTGCYKSILGSANRQVKAAASKSSTLKDKKSVADVKSQNLVHSVTATKGIDIKSINFNGKKLWINHATKILFDRVTREAYGVLGATKIKPLEDEQIRWLETSGMKIRQDKKIKLEEYEEDEIDLEEEDEEDEEDEIGLEEDDDKIDLEEEDDDKIDLEEEDEEDDD</sequence>
<gene>
    <name evidence="2" type="ORF">LCMAC102_03620</name>
</gene>
<dbReference type="EMBL" id="MK500334">
    <property type="protein sequence ID" value="QBK86567.1"/>
    <property type="molecule type" value="Genomic_DNA"/>
</dbReference>
<accession>A0A481YUF9</accession>
<evidence type="ECO:0000256" key="1">
    <source>
        <dbReference type="SAM" id="MobiDB-lite"/>
    </source>
</evidence>